<protein>
    <recommendedName>
        <fullName evidence="2">EamA domain-containing protein</fullName>
    </recommendedName>
</protein>
<evidence type="ECO:0000313" key="4">
    <source>
        <dbReference type="Proteomes" id="UP000321058"/>
    </source>
</evidence>
<feature type="transmembrane region" description="Helical" evidence="1">
    <location>
        <begin position="177"/>
        <end position="196"/>
    </location>
</feature>
<feature type="domain" description="EamA" evidence="2">
    <location>
        <begin position="6"/>
        <end position="138"/>
    </location>
</feature>
<dbReference type="SUPFAM" id="SSF103481">
    <property type="entry name" value="Multidrug resistance efflux transporter EmrE"/>
    <property type="match status" value="2"/>
</dbReference>
<feature type="transmembrane region" description="Helical" evidence="1">
    <location>
        <begin position="231"/>
        <end position="255"/>
    </location>
</feature>
<feature type="transmembrane region" description="Helical" evidence="1">
    <location>
        <begin position="39"/>
        <end position="55"/>
    </location>
</feature>
<feature type="domain" description="EamA" evidence="2">
    <location>
        <begin position="148"/>
        <end position="273"/>
    </location>
</feature>
<feature type="transmembrane region" description="Helical" evidence="1">
    <location>
        <begin position="202"/>
        <end position="224"/>
    </location>
</feature>
<dbReference type="Gene3D" id="1.10.3730.20">
    <property type="match status" value="1"/>
</dbReference>
<evidence type="ECO:0000256" key="1">
    <source>
        <dbReference type="SAM" id="Phobius"/>
    </source>
</evidence>
<comment type="caution">
    <text evidence="3">The sequence shown here is derived from an EMBL/GenBank/DDBJ whole genome shotgun (WGS) entry which is preliminary data.</text>
</comment>
<accession>A0A512N8F4</accession>
<dbReference type="GO" id="GO:0016020">
    <property type="term" value="C:membrane"/>
    <property type="evidence" value="ECO:0007669"/>
    <property type="project" value="InterPro"/>
</dbReference>
<dbReference type="EMBL" id="BKAJ01000036">
    <property type="protein sequence ID" value="GEP55264.1"/>
    <property type="molecule type" value="Genomic_DNA"/>
</dbReference>
<evidence type="ECO:0000259" key="2">
    <source>
        <dbReference type="Pfam" id="PF00892"/>
    </source>
</evidence>
<feature type="transmembrane region" description="Helical" evidence="1">
    <location>
        <begin position="124"/>
        <end position="141"/>
    </location>
</feature>
<dbReference type="AlphaFoldDB" id="A0A512N8F4"/>
<name>A0A512N8F4_9HYPH</name>
<evidence type="ECO:0000313" key="3">
    <source>
        <dbReference type="EMBL" id="GEP55264.1"/>
    </source>
</evidence>
<gene>
    <name evidence="3" type="ORF">RSO01_24300</name>
</gene>
<reference evidence="3 4" key="1">
    <citation type="submission" date="2019-07" db="EMBL/GenBank/DDBJ databases">
        <title>Whole genome shotgun sequence of Reyranella soli NBRC 108950.</title>
        <authorList>
            <person name="Hosoyama A."/>
            <person name="Uohara A."/>
            <person name="Ohji S."/>
            <person name="Ichikawa N."/>
        </authorList>
    </citation>
    <scope>NUCLEOTIDE SEQUENCE [LARGE SCALE GENOMIC DNA]</scope>
    <source>
        <strain evidence="3 4">NBRC 108950</strain>
    </source>
</reference>
<keyword evidence="4" id="KW-1185">Reference proteome</keyword>
<dbReference type="Proteomes" id="UP000321058">
    <property type="component" value="Unassembled WGS sequence"/>
</dbReference>
<dbReference type="InterPro" id="IPR037185">
    <property type="entry name" value="EmrE-like"/>
</dbReference>
<sequence length="297" mass="32624">MSPILRAIIAIVLSVMCFSVLNAMSKTLGQFLPVIEVIWARYAFAFLLMLAMFLPRAGLKLFTFHNVGSQIVRGLLLFFSSYLYFNGIVVLPLATAASISLTSPLIVTALSARFLNEPVGPRRWAAVAVGFIGALIVVRPGQAHFDWHMLLIVGSTLCSAFYQLFSRRYGQTERPDASATMATIVGTLMATPFLPFDWVTPWAWWHWALMAGMGVMAGVGHYFVTIAYSQAPAAIVAPFNYFQLVGAALLGYLVFGDMPDFWSWVGAGVIVSSGLYIGHRERIRHRLAQQAPPPGKS</sequence>
<feature type="transmembrane region" description="Helical" evidence="1">
    <location>
        <begin position="147"/>
        <end position="165"/>
    </location>
</feature>
<keyword evidence="1" id="KW-1133">Transmembrane helix</keyword>
<dbReference type="Pfam" id="PF00892">
    <property type="entry name" value="EamA"/>
    <property type="match status" value="2"/>
</dbReference>
<keyword evidence="1" id="KW-0472">Membrane</keyword>
<keyword evidence="1" id="KW-0812">Transmembrane</keyword>
<dbReference type="RefSeq" id="WP_147149362.1">
    <property type="nucleotide sequence ID" value="NZ_BKAJ01000036.1"/>
</dbReference>
<dbReference type="OrthoDB" id="9812899at2"/>
<feature type="transmembrane region" description="Helical" evidence="1">
    <location>
        <begin position="91"/>
        <end position="112"/>
    </location>
</feature>
<feature type="transmembrane region" description="Helical" evidence="1">
    <location>
        <begin position="261"/>
        <end position="278"/>
    </location>
</feature>
<proteinExistence type="predicted"/>
<dbReference type="PANTHER" id="PTHR22911">
    <property type="entry name" value="ACYL-MALONYL CONDENSING ENZYME-RELATED"/>
    <property type="match status" value="1"/>
</dbReference>
<dbReference type="InterPro" id="IPR000620">
    <property type="entry name" value="EamA_dom"/>
</dbReference>
<dbReference type="PANTHER" id="PTHR22911:SF103">
    <property type="entry name" value="BLR2811 PROTEIN"/>
    <property type="match status" value="1"/>
</dbReference>
<organism evidence="3 4">
    <name type="scientific">Reyranella soli</name>
    <dbReference type="NCBI Taxonomy" id="1230389"/>
    <lineage>
        <taxon>Bacteria</taxon>
        <taxon>Pseudomonadati</taxon>
        <taxon>Pseudomonadota</taxon>
        <taxon>Alphaproteobacteria</taxon>
        <taxon>Hyphomicrobiales</taxon>
        <taxon>Reyranellaceae</taxon>
        <taxon>Reyranella</taxon>
    </lineage>
</organism>